<keyword evidence="2" id="KW-1185">Reference proteome</keyword>
<comment type="caution">
    <text evidence="1">The sequence shown here is derived from an EMBL/GenBank/DDBJ whole genome shotgun (WGS) entry which is preliminary data.</text>
</comment>
<sequence>MKEGIITRFLIVLLFLGMTLTNVTAQQKKYVLFESKKGRFTFQCPDTWQFEVATIETDTSEEVRDWRNGRFVSTDSTEAKYIKIAMTE</sequence>
<reference evidence="2" key="1">
    <citation type="journal article" date="2019" name="Int. J. Syst. Evol. Microbiol.">
        <title>The Global Catalogue of Microorganisms (GCM) 10K type strain sequencing project: providing services to taxonomists for standard genome sequencing and annotation.</title>
        <authorList>
            <consortium name="The Broad Institute Genomics Platform"/>
            <consortium name="The Broad Institute Genome Sequencing Center for Infectious Disease"/>
            <person name="Wu L."/>
            <person name="Ma J."/>
        </authorList>
    </citation>
    <scope>NUCLEOTIDE SEQUENCE [LARGE SCALE GENOMIC DNA]</scope>
    <source>
        <strain evidence="2">CCUG 58938</strain>
    </source>
</reference>
<dbReference type="Proteomes" id="UP001597112">
    <property type="component" value="Unassembled WGS sequence"/>
</dbReference>
<evidence type="ECO:0000313" key="1">
    <source>
        <dbReference type="EMBL" id="MFD0998245.1"/>
    </source>
</evidence>
<dbReference type="EMBL" id="JBHTKA010000001">
    <property type="protein sequence ID" value="MFD0998245.1"/>
    <property type="molecule type" value="Genomic_DNA"/>
</dbReference>
<evidence type="ECO:0000313" key="2">
    <source>
        <dbReference type="Proteomes" id="UP001597112"/>
    </source>
</evidence>
<protein>
    <submittedName>
        <fullName evidence="1">Uncharacterized protein</fullName>
    </submittedName>
</protein>
<name>A0ABW3JW97_9BACT</name>
<accession>A0ABW3JW97</accession>
<proteinExistence type="predicted"/>
<organism evidence="1 2">
    <name type="scientific">Ohtaekwangia kribbensis</name>
    <dbReference type="NCBI Taxonomy" id="688913"/>
    <lineage>
        <taxon>Bacteria</taxon>
        <taxon>Pseudomonadati</taxon>
        <taxon>Bacteroidota</taxon>
        <taxon>Cytophagia</taxon>
        <taxon>Cytophagales</taxon>
        <taxon>Fulvivirgaceae</taxon>
        <taxon>Ohtaekwangia</taxon>
    </lineage>
</organism>
<gene>
    <name evidence="1" type="ORF">ACFQ21_02965</name>
</gene>
<dbReference type="RefSeq" id="WP_377574616.1">
    <property type="nucleotide sequence ID" value="NZ_JBHTKA010000001.1"/>
</dbReference>